<keyword evidence="3" id="KW-1185">Reference proteome</keyword>
<protein>
    <submittedName>
        <fullName evidence="2">Uncharacterized protein</fullName>
    </submittedName>
</protein>
<sequence length="284" mass="31015">MWEQTAWQEASPKTSEMFSPPVVSGDHPDGNVDAAYFSYTHNAAFLLKGTRFWQVVGSRHRWRRPSLPQDGPLPRKELDCTSVTLWTLPVDILELKPGLTRANLSQVDLAALHGGWSEEETASTLRPARAPGHHHHTQQTLWAEDLCLAEAGAASQPPPGRRELDVRLLTQFGYPSGAEEVLRTRLTLGQSLSWHTSAHAADCETDRESPERGDQAGPAGHSQLGAASLDRPSTTREPVKRQDLSISDDAAAAAADLRLKSRLHNLRSDIVHPGVCAEAVCPGE</sequence>
<dbReference type="Proteomes" id="UP001187415">
    <property type="component" value="Unassembled WGS sequence"/>
</dbReference>
<evidence type="ECO:0000313" key="2">
    <source>
        <dbReference type="EMBL" id="KAK2820537.1"/>
    </source>
</evidence>
<proteinExistence type="predicted"/>
<feature type="compositionally biased region" description="Polar residues" evidence="1">
    <location>
        <begin position="1"/>
        <end position="17"/>
    </location>
</feature>
<feature type="region of interest" description="Disordered" evidence="1">
    <location>
        <begin position="1"/>
        <end position="25"/>
    </location>
</feature>
<comment type="caution">
    <text evidence="2">The sequence shown here is derived from an EMBL/GenBank/DDBJ whole genome shotgun (WGS) entry which is preliminary data.</text>
</comment>
<feature type="compositionally biased region" description="Basic and acidic residues" evidence="1">
    <location>
        <begin position="201"/>
        <end position="214"/>
    </location>
</feature>
<dbReference type="SUPFAM" id="SSF50923">
    <property type="entry name" value="Hemopexin-like domain"/>
    <property type="match status" value="1"/>
</dbReference>
<name>A0AA88J2B4_CHASR</name>
<feature type="region of interest" description="Disordered" evidence="1">
    <location>
        <begin position="199"/>
        <end position="245"/>
    </location>
</feature>
<dbReference type="AlphaFoldDB" id="A0AA88J2B4"/>
<organism evidence="2 3">
    <name type="scientific">Channa striata</name>
    <name type="common">Snakehead murrel</name>
    <name type="synonym">Ophicephalus striatus</name>
    <dbReference type="NCBI Taxonomy" id="64152"/>
    <lineage>
        <taxon>Eukaryota</taxon>
        <taxon>Metazoa</taxon>
        <taxon>Chordata</taxon>
        <taxon>Craniata</taxon>
        <taxon>Vertebrata</taxon>
        <taxon>Euteleostomi</taxon>
        <taxon>Actinopterygii</taxon>
        <taxon>Neopterygii</taxon>
        <taxon>Teleostei</taxon>
        <taxon>Neoteleostei</taxon>
        <taxon>Acanthomorphata</taxon>
        <taxon>Anabantaria</taxon>
        <taxon>Anabantiformes</taxon>
        <taxon>Channoidei</taxon>
        <taxon>Channidae</taxon>
        <taxon>Channa</taxon>
    </lineage>
</organism>
<evidence type="ECO:0000313" key="3">
    <source>
        <dbReference type="Proteomes" id="UP001187415"/>
    </source>
</evidence>
<reference evidence="2" key="1">
    <citation type="submission" date="2023-07" db="EMBL/GenBank/DDBJ databases">
        <title>Chromosome-level Genome Assembly of Striped Snakehead (Channa striata).</title>
        <authorList>
            <person name="Liu H."/>
        </authorList>
    </citation>
    <scope>NUCLEOTIDE SEQUENCE</scope>
    <source>
        <strain evidence="2">Gz</strain>
        <tissue evidence="2">Muscle</tissue>
    </source>
</reference>
<dbReference type="InterPro" id="IPR036375">
    <property type="entry name" value="Hemopexin-like_dom_sf"/>
</dbReference>
<accession>A0AA88J2B4</accession>
<dbReference type="EMBL" id="JAUPFM010000019">
    <property type="protein sequence ID" value="KAK2820537.1"/>
    <property type="molecule type" value="Genomic_DNA"/>
</dbReference>
<feature type="compositionally biased region" description="Basic and acidic residues" evidence="1">
    <location>
        <begin position="233"/>
        <end position="243"/>
    </location>
</feature>
<gene>
    <name evidence="2" type="ORF">Q5P01_023496</name>
</gene>
<evidence type="ECO:0000256" key="1">
    <source>
        <dbReference type="SAM" id="MobiDB-lite"/>
    </source>
</evidence>